<name>A0A1H2T618_THIRO</name>
<protein>
    <recommendedName>
        <fullName evidence="3">Type I restriction enzyme, R subunit</fullName>
    </recommendedName>
</protein>
<accession>A0A1H2T618</accession>
<dbReference type="AlphaFoldDB" id="A0A1H2T618"/>
<dbReference type="STRING" id="1058.SAMN05421783_103309"/>
<gene>
    <name evidence="1" type="ORF">SAMN05421783_103309</name>
</gene>
<dbReference type="EMBL" id="FNNZ01000003">
    <property type="protein sequence ID" value="SDW39260.1"/>
    <property type="molecule type" value="Genomic_DNA"/>
</dbReference>
<proteinExistence type="predicted"/>
<reference evidence="2" key="1">
    <citation type="submission" date="2016-10" db="EMBL/GenBank/DDBJ databases">
        <authorList>
            <person name="Varghese N."/>
            <person name="Submissions S."/>
        </authorList>
    </citation>
    <scope>NUCLEOTIDE SEQUENCE [LARGE SCALE GENOMIC DNA]</scope>
    <source>
        <strain evidence="2">DSM 217</strain>
    </source>
</reference>
<organism evidence="1 2">
    <name type="scientific">Thiocapsa roseopersicina</name>
    <dbReference type="NCBI Taxonomy" id="1058"/>
    <lineage>
        <taxon>Bacteria</taxon>
        <taxon>Pseudomonadati</taxon>
        <taxon>Pseudomonadota</taxon>
        <taxon>Gammaproteobacteria</taxon>
        <taxon>Chromatiales</taxon>
        <taxon>Chromatiaceae</taxon>
        <taxon>Thiocapsa</taxon>
    </lineage>
</organism>
<sequence length="72" mass="8163">MNEAETRAEHIDPALKAASWDVAEGSRRVDKRSAVHQHRCGFWWTSLSLVHPTAGMMSNALRATNQLNFLRM</sequence>
<evidence type="ECO:0008006" key="3">
    <source>
        <dbReference type="Google" id="ProtNLM"/>
    </source>
</evidence>
<evidence type="ECO:0000313" key="2">
    <source>
        <dbReference type="Proteomes" id="UP000198816"/>
    </source>
</evidence>
<keyword evidence="2" id="KW-1185">Reference proteome</keyword>
<dbReference type="Proteomes" id="UP000198816">
    <property type="component" value="Unassembled WGS sequence"/>
</dbReference>
<evidence type="ECO:0000313" key="1">
    <source>
        <dbReference type="EMBL" id="SDW39260.1"/>
    </source>
</evidence>